<dbReference type="Proteomes" id="UP000234681">
    <property type="component" value="Chromosome 12"/>
</dbReference>
<evidence type="ECO:0000313" key="3">
    <source>
        <dbReference type="Proteomes" id="UP000234681"/>
    </source>
</evidence>
<protein>
    <submittedName>
        <fullName evidence="2">RCG21166</fullName>
    </submittedName>
</protein>
<proteinExistence type="predicted"/>
<dbReference type="EMBL" id="CH473973">
    <property type="protein sequence ID" value="EDM13990.1"/>
    <property type="molecule type" value="Genomic_DNA"/>
</dbReference>
<evidence type="ECO:0000313" key="2">
    <source>
        <dbReference type="EMBL" id="EDM13990.1"/>
    </source>
</evidence>
<organism evidence="2 3">
    <name type="scientific">Rattus norvegicus</name>
    <name type="common">Rat</name>
    <dbReference type="NCBI Taxonomy" id="10116"/>
    <lineage>
        <taxon>Eukaryota</taxon>
        <taxon>Metazoa</taxon>
        <taxon>Chordata</taxon>
        <taxon>Craniata</taxon>
        <taxon>Vertebrata</taxon>
        <taxon>Euteleostomi</taxon>
        <taxon>Mammalia</taxon>
        <taxon>Eutheria</taxon>
        <taxon>Euarchontoglires</taxon>
        <taxon>Glires</taxon>
        <taxon>Rodentia</taxon>
        <taxon>Myomorpha</taxon>
        <taxon>Muroidea</taxon>
        <taxon>Muridae</taxon>
        <taxon>Murinae</taxon>
        <taxon>Rattus</taxon>
    </lineage>
</organism>
<gene>
    <name evidence="2" type="ORF">rCG_21166</name>
</gene>
<accession>A6J251</accession>
<feature type="region of interest" description="Disordered" evidence="1">
    <location>
        <begin position="1"/>
        <end position="35"/>
    </location>
</feature>
<sequence length="54" mass="6150">MTPYSKVLERKRETPRLLGPAVQSQTTWPPSRRGMGPERHVLAGHQAMQMLSLH</sequence>
<evidence type="ECO:0000256" key="1">
    <source>
        <dbReference type="SAM" id="MobiDB-lite"/>
    </source>
</evidence>
<dbReference type="AlphaFoldDB" id="A6J251"/>
<reference evidence="2 3" key="1">
    <citation type="submission" date="2005-07" db="EMBL/GenBank/DDBJ databases">
        <authorList>
            <person name="Mural R.J."/>
            <person name="Li P.W."/>
            <person name="Adams M.D."/>
            <person name="Amanatides P.G."/>
            <person name="Baden-Tillson H."/>
            <person name="Barnstead M."/>
            <person name="Chin S.H."/>
            <person name="Dew I."/>
            <person name="Evans C.A."/>
            <person name="Ferriera S."/>
            <person name="Flanigan M."/>
            <person name="Fosler C."/>
            <person name="Glodek A."/>
            <person name="Gu Z."/>
            <person name="Holt R.A."/>
            <person name="Jennings D."/>
            <person name="Kraft C.L."/>
            <person name="Lu F."/>
            <person name="Nguyen T."/>
            <person name="Nusskern D.R."/>
            <person name="Pfannkoch C.M."/>
            <person name="Sitter C."/>
            <person name="Sutton G.G."/>
            <person name="Venter J.C."/>
            <person name="Wang Z."/>
            <person name="Woodage T."/>
            <person name="Zheng X.H."/>
            <person name="Zhong F."/>
        </authorList>
    </citation>
    <scope>NUCLEOTIDE SEQUENCE [LARGE SCALE GENOMIC DNA]</scope>
    <source>
        <strain>BN</strain>
        <strain evidence="3">Sprague-Dawley</strain>
    </source>
</reference>
<name>A6J251_RAT</name>